<dbReference type="SMART" id="SM00100">
    <property type="entry name" value="cNMP"/>
    <property type="match status" value="1"/>
</dbReference>
<dbReference type="EMBL" id="JBJKFK010000618">
    <property type="protein sequence ID" value="KAL3316020.1"/>
    <property type="molecule type" value="Genomic_DNA"/>
</dbReference>
<dbReference type="InterPro" id="IPR050397">
    <property type="entry name" value="Env_Response_Regulators"/>
</dbReference>
<dbReference type="PANTHER" id="PTHR24567:SF74">
    <property type="entry name" value="HTH-TYPE TRANSCRIPTIONAL REGULATOR ARCR"/>
    <property type="match status" value="1"/>
</dbReference>
<dbReference type="CDD" id="cd00038">
    <property type="entry name" value="CAP_ED"/>
    <property type="match status" value="2"/>
</dbReference>
<gene>
    <name evidence="2" type="primary">PNPLA6_2</name>
    <name evidence="2" type="ORF">Ciccas_005334</name>
</gene>
<dbReference type="InterPro" id="IPR018490">
    <property type="entry name" value="cNMP-bd_dom_sf"/>
</dbReference>
<evidence type="ECO:0000313" key="2">
    <source>
        <dbReference type="EMBL" id="KAL3316020.1"/>
    </source>
</evidence>
<organism evidence="2 3">
    <name type="scientific">Cichlidogyrus casuarinus</name>
    <dbReference type="NCBI Taxonomy" id="1844966"/>
    <lineage>
        <taxon>Eukaryota</taxon>
        <taxon>Metazoa</taxon>
        <taxon>Spiralia</taxon>
        <taxon>Lophotrochozoa</taxon>
        <taxon>Platyhelminthes</taxon>
        <taxon>Monogenea</taxon>
        <taxon>Monopisthocotylea</taxon>
        <taxon>Dactylogyridea</taxon>
        <taxon>Ancyrocephalidae</taxon>
        <taxon>Cichlidogyrus</taxon>
    </lineage>
</organism>
<dbReference type="Gene3D" id="2.60.120.10">
    <property type="entry name" value="Jelly Rolls"/>
    <property type="match status" value="2"/>
</dbReference>
<dbReference type="InterPro" id="IPR000595">
    <property type="entry name" value="cNMP-bd_dom"/>
</dbReference>
<name>A0ABD2Q8X6_9PLAT</name>
<dbReference type="Proteomes" id="UP001626550">
    <property type="component" value="Unassembled WGS sequence"/>
</dbReference>
<dbReference type="Pfam" id="PF00027">
    <property type="entry name" value="cNMP_binding"/>
    <property type="match status" value="2"/>
</dbReference>
<evidence type="ECO:0000313" key="3">
    <source>
        <dbReference type="Proteomes" id="UP001626550"/>
    </source>
</evidence>
<feature type="domain" description="Cyclic nucleotide-binding" evidence="1">
    <location>
        <begin position="170"/>
        <end position="250"/>
    </location>
</feature>
<dbReference type="InterPro" id="IPR014710">
    <property type="entry name" value="RmlC-like_jellyroll"/>
</dbReference>
<dbReference type="SUPFAM" id="SSF51206">
    <property type="entry name" value="cAMP-binding domain-like"/>
    <property type="match status" value="2"/>
</dbReference>
<keyword evidence="3" id="KW-1185">Reference proteome</keyword>
<reference evidence="2 3" key="1">
    <citation type="submission" date="2024-11" db="EMBL/GenBank/DDBJ databases">
        <title>Adaptive evolution of stress response genes in parasites aligns with host niche diversity.</title>
        <authorList>
            <person name="Hahn C."/>
            <person name="Resl P."/>
        </authorList>
    </citation>
    <scope>NUCLEOTIDE SEQUENCE [LARGE SCALE GENOMIC DNA]</scope>
    <source>
        <strain evidence="2">EGGRZ-B1_66</strain>
        <tissue evidence="2">Body</tissue>
    </source>
</reference>
<protein>
    <submittedName>
        <fullName evidence="2">Neuropathy target esterase</fullName>
    </submittedName>
</protein>
<comment type="caution">
    <text evidence="2">The sequence shown here is derived from an EMBL/GenBank/DDBJ whole genome shotgun (WGS) entry which is preliminary data.</text>
</comment>
<dbReference type="PROSITE" id="PS50042">
    <property type="entry name" value="CNMP_BINDING_3"/>
    <property type="match status" value="2"/>
</dbReference>
<feature type="domain" description="Cyclic nucleotide-binding" evidence="1">
    <location>
        <begin position="48"/>
        <end position="159"/>
    </location>
</feature>
<dbReference type="PANTHER" id="PTHR24567">
    <property type="entry name" value="CRP FAMILY TRANSCRIPTIONAL REGULATORY PROTEIN"/>
    <property type="match status" value="1"/>
</dbReference>
<dbReference type="AlphaFoldDB" id="A0ABD2Q8X6"/>
<evidence type="ECO:0000259" key="1">
    <source>
        <dbReference type="PROSITE" id="PS50042"/>
    </source>
</evidence>
<sequence length="340" mass="38491">MIIRKKLIDRVLQGVDVTNDKEWRSVLEMSKSLIAKTLKLNEVGSKLMSEALELYLYPEESVVLPFGHMQTSMILVIEGELHAMQPVGIHQSRKMMHMFTSEKGDFCGLISLVAGEPSMYSIRAVKPTCLAKISRSNFYRLVRSCPNALLTVCNEMTRRMSPLMRQIDFALSWTTIGAGKVVYNQGDSPDNVYVVLNGRLREIFFDPKGKQHRMVSELGRGDVLGLLEVMSAKKRSHTLMAIRDSELAQIPAPLLDWLRRKSPQIVSRLMVILSDMMLRPENVVQSTGSAHDFLARNLLLHNLGSSSLPFTNPHLHTMRIIWDCWGRGVERRLSVNSWGS</sequence>
<accession>A0ABD2Q8X6</accession>
<proteinExistence type="predicted"/>